<dbReference type="InterPro" id="IPR009100">
    <property type="entry name" value="AcylCoA_DH/oxidase_NM_dom_sf"/>
</dbReference>
<sequence>MGEAEVITEAAGDFWRRVADEVADDLAVDAIERDRAGKPPFDEVARLRESGLPAVLAPPSPDGGGMGWRDACAVVRRIAAADGSIGELLGRHYVLSWSTRFFGTPERAAALEARAAREQWLWAGATGTPGPLPRGGLPGPTLTPGLVLDGHRALPAAVDEADRLVLDAVRAGTHEPVVVVVDARHPRVGRDPSHDRLGQRLTGAGTVRFDGVPVDPADVLGPAGRDEDTTPPHTALAPHAVGLMLTQVALGVAEGALAEARDLSRSARHIRALDDDADLLLAYGESALALHTASAVTDRATTAMADALAAGRGLCHEQRADTAAQVAMAGTVTARAARLTGERVLALTDADGIDRFWRNVLALVDRGPAGPTMRAIGDHYLNTVRGGASSLPRPGCDGE</sequence>
<dbReference type="InterPro" id="IPR013786">
    <property type="entry name" value="AcylCoA_DH/ox_N"/>
</dbReference>
<keyword evidence="1" id="KW-0560">Oxidoreductase</keyword>
<dbReference type="Gene3D" id="1.20.140.10">
    <property type="entry name" value="Butyryl-CoA Dehydrogenase, subunit A, domain 3"/>
    <property type="match status" value="1"/>
</dbReference>
<dbReference type="SUPFAM" id="SSF56645">
    <property type="entry name" value="Acyl-CoA dehydrogenase NM domain-like"/>
    <property type="match status" value="1"/>
</dbReference>
<organism evidence="4 5">
    <name type="scientific">Streptomyces edwardsiae</name>
    <dbReference type="NCBI Taxonomy" id="3075527"/>
    <lineage>
        <taxon>Bacteria</taxon>
        <taxon>Bacillati</taxon>
        <taxon>Actinomycetota</taxon>
        <taxon>Actinomycetes</taxon>
        <taxon>Kitasatosporales</taxon>
        <taxon>Streptomycetaceae</taxon>
        <taxon>Streptomyces</taxon>
    </lineage>
</organism>
<dbReference type="Gene3D" id="2.40.110.10">
    <property type="entry name" value="Butyryl-CoA Dehydrogenase, subunit A, domain 2"/>
    <property type="match status" value="1"/>
</dbReference>
<comment type="caution">
    <text evidence="4">The sequence shown here is derived from an EMBL/GenBank/DDBJ whole genome shotgun (WGS) entry which is preliminary data.</text>
</comment>
<evidence type="ECO:0000256" key="1">
    <source>
        <dbReference type="ARBA" id="ARBA00023002"/>
    </source>
</evidence>
<proteinExistence type="predicted"/>
<dbReference type="PANTHER" id="PTHR43884:SF12">
    <property type="entry name" value="ISOVALERYL-COA DEHYDROGENASE, MITOCHONDRIAL-RELATED"/>
    <property type="match status" value="1"/>
</dbReference>
<dbReference type="InterPro" id="IPR046373">
    <property type="entry name" value="Acyl-CoA_Oxase/DH_mid-dom_sf"/>
</dbReference>
<dbReference type="Pfam" id="PF08028">
    <property type="entry name" value="Acyl-CoA_dh_2"/>
    <property type="match status" value="1"/>
</dbReference>
<dbReference type="PANTHER" id="PTHR43884">
    <property type="entry name" value="ACYL-COA DEHYDROGENASE"/>
    <property type="match status" value="1"/>
</dbReference>
<name>A0ABU2Q2F2_9ACTN</name>
<dbReference type="RefSeq" id="WP_311647585.1">
    <property type="nucleotide sequence ID" value="NZ_JAVRFA010000053.1"/>
</dbReference>
<gene>
    <name evidence="4" type="ORF">RM705_28410</name>
</gene>
<dbReference type="PIRSF" id="PIRSF016578">
    <property type="entry name" value="HsaA"/>
    <property type="match status" value="1"/>
</dbReference>
<dbReference type="Gene3D" id="1.10.540.10">
    <property type="entry name" value="Acyl-CoA dehydrogenase/oxidase, N-terminal domain"/>
    <property type="match status" value="1"/>
</dbReference>
<evidence type="ECO:0000259" key="2">
    <source>
        <dbReference type="Pfam" id="PF02771"/>
    </source>
</evidence>
<protein>
    <submittedName>
        <fullName evidence="4">Acyl-CoA dehydrogenase family protein</fullName>
    </submittedName>
</protein>
<dbReference type="InterPro" id="IPR013107">
    <property type="entry name" value="Acyl-CoA_DH_C"/>
</dbReference>
<feature type="domain" description="Acyl-CoA dehydrogenase C-terminal" evidence="3">
    <location>
        <begin position="244"/>
        <end position="362"/>
    </location>
</feature>
<dbReference type="Proteomes" id="UP001183881">
    <property type="component" value="Unassembled WGS sequence"/>
</dbReference>
<reference evidence="5" key="1">
    <citation type="submission" date="2023-07" db="EMBL/GenBank/DDBJ databases">
        <title>30 novel species of actinomycetes from the DSMZ collection.</title>
        <authorList>
            <person name="Nouioui I."/>
        </authorList>
    </citation>
    <scope>NUCLEOTIDE SEQUENCE [LARGE SCALE GENOMIC DNA]</scope>
    <source>
        <strain evidence="5">DSM 41636</strain>
    </source>
</reference>
<accession>A0ABU2Q2F2</accession>
<dbReference type="Pfam" id="PF02771">
    <property type="entry name" value="Acyl-CoA_dh_N"/>
    <property type="match status" value="1"/>
</dbReference>
<evidence type="ECO:0000259" key="3">
    <source>
        <dbReference type="Pfam" id="PF08028"/>
    </source>
</evidence>
<evidence type="ECO:0000313" key="5">
    <source>
        <dbReference type="Proteomes" id="UP001183881"/>
    </source>
</evidence>
<feature type="domain" description="Acyl-CoA dehydrogenase/oxidase N-terminal" evidence="2">
    <location>
        <begin position="13"/>
        <end position="109"/>
    </location>
</feature>
<evidence type="ECO:0000313" key="4">
    <source>
        <dbReference type="EMBL" id="MDT0398592.1"/>
    </source>
</evidence>
<dbReference type="InterPro" id="IPR037069">
    <property type="entry name" value="AcylCoA_DH/ox_N_sf"/>
</dbReference>
<dbReference type="EMBL" id="JAVRFA010000053">
    <property type="protein sequence ID" value="MDT0398592.1"/>
    <property type="molecule type" value="Genomic_DNA"/>
</dbReference>
<keyword evidence="5" id="KW-1185">Reference proteome</keyword>